<dbReference type="Pfam" id="PF07494">
    <property type="entry name" value="Reg_prop"/>
    <property type="match status" value="9"/>
</dbReference>
<comment type="catalytic activity">
    <reaction evidence="1">
        <text>ATP + protein L-histidine = ADP + protein N-phospho-L-histidine.</text>
        <dbReference type="EC" id="2.7.13.3"/>
    </reaction>
</comment>
<evidence type="ECO:0000256" key="4">
    <source>
        <dbReference type="PROSITE-ProRule" id="PRU00169"/>
    </source>
</evidence>
<evidence type="ECO:0000256" key="5">
    <source>
        <dbReference type="SAM" id="Coils"/>
    </source>
</evidence>
<dbReference type="EMBL" id="VBOZ01000029">
    <property type="protein sequence ID" value="TMQ63743.1"/>
    <property type="molecule type" value="Genomic_DNA"/>
</dbReference>
<dbReference type="GO" id="GO:0000155">
    <property type="term" value="F:phosphorelay sensor kinase activity"/>
    <property type="evidence" value="ECO:0007669"/>
    <property type="project" value="InterPro"/>
</dbReference>
<dbReference type="InterPro" id="IPR036890">
    <property type="entry name" value="HATPase_C_sf"/>
</dbReference>
<dbReference type="InterPro" id="IPR001789">
    <property type="entry name" value="Sig_transdc_resp-reg_receiver"/>
</dbReference>
<dbReference type="InterPro" id="IPR004358">
    <property type="entry name" value="Sig_transdc_His_kin-like_C"/>
</dbReference>
<evidence type="ECO:0000313" key="10">
    <source>
        <dbReference type="Proteomes" id="UP000317691"/>
    </source>
</evidence>
<dbReference type="InterPro" id="IPR036097">
    <property type="entry name" value="HisK_dim/P_sf"/>
</dbReference>
<dbReference type="Pfam" id="PF02518">
    <property type="entry name" value="HATPase_c"/>
    <property type="match status" value="1"/>
</dbReference>
<dbReference type="PROSITE" id="PS50110">
    <property type="entry name" value="RESPONSE_REGULATORY"/>
    <property type="match status" value="1"/>
</dbReference>
<dbReference type="PROSITE" id="PS50109">
    <property type="entry name" value="HIS_KIN"/>
    <property type="match status" value="1"/>
</dbReference>
<dbReference type="Gene3D" id="2.130.10.10">
    <property type="entry name" value="YVTN repeat-like/Quinoprotein amine dehydrogenase"/>
    <property type="match status" value="2"/>
</dbReference>
<dbReference type="InterPro" id="IPR003661">
    <property type="entry name" value="HisK_dim/P_dom"/>
</dbReference>
<evidence type="ECO:0000256" key="6">
    <source>
        <dbReference type="SAM" id="SignalP"/>
    </source>
</evidence>
<dbReference type="InterPro" id="IPR015943">
    <property type="entry name" value="WD40/YVTN_repeat-like_dom_sf"/>
</dbReference>
<keyword evidence="6" id="KW-0732">Signal</keyword>
<dbReference type="Gene3D" id="2.60.40.10">
    <property type="entry name" value="Immunoglobulins"/>
    <property type="match status" value="1"/>
</dbReference>
<keyword evidence="5" id="KW-0175">Coiled coil</keyword>
<dbReference type="AlphaFoldDB" id="A0A538TJG0"/>
<dbReference type="PANTHER" id="PTHR43547:SF2">
    <property type="entry name" value="HYBRID SIGNAL TRANSDUCTION HISTIDINE KINASE C"/>
    <property type="match status" value="1"/>
</dbReference>
<sequence length="1173" mass="128369">MRTIRAWGFALFLLLLPRAGFALDPARAITQYSVQTWFAKDGLPQNSVHAIYEDPDGYMWFGTEEGLTRFDGAHFTTFNQVTPALDGGFWIGSLNGGLAHYKDGTFTQRGHELGLENNAVRPAFEDGRGGLWVGTVGGGLVLLRQGRATAYTQRDGIPSDIVRGIVKDEDGSLWLGTAEGLCRFRDGKGVAYTTRDGLPDNTVMSLYRDRGGVLWVGTLGGLSRYADGHFTNYRRADGLPDDGVYALCEDRAGTLWIGTEGGLCRYSRGVFSSLTAKEGLSGDRIRSIREDREGSLWVGTFGGGLTRLQDGKFLNYTTREGLVHDGVGPVIQDRTGGIWLGTRGGGLSRYKDGAFVSYTTKNGLASDLVESLCEDHTGAIWIGTFGGGLSRFKDGTFTTLTPSGPGRNVVTTMHEDRQGNLWIGYNGGGLDRYKDGKFTSYTTADGLAHNMVRDLFEDRDGALWIGTVGGGISRLEGGRFTSYSTSNGFPYDVIGCITQDSQGTMWFGTLGGGLVRFRDGKFRQITTRDGLFDDTVYSILEDTEGNFWMSCNVGVSRVSLAQLDDFADGKIPKVTALSFGEADGMRSRECNGNSPGALRANDGRLWFSTLGGAAVIDPNHIPFNRRPPPVLVERVIADGKPLKSKGTMHVPPGKGALEFQYAALSYLAPERVRFRYRLEGFDRDWVEAGTRRVAYYTNIPPGRYTFRVLACNNDGVWSADGASAALELAPHFYQTYGFLGLCVAAIAMSGVWWHRSRVRRLTQKAEKLRALVDERTRAKEALAESNRKLELALSELHRAQETLVQQERLRALGQMASGVTHDFNNALTPIVGYTDFLLVRTQILDDREKTLEYLKNINMAAKDAANVVKRLREFYRPHDEKEVFPVVALDAIVRQSIAMTQPKWKDQALVEGVTIEVKSELAITPLLSGNEADLREMLTNLIFNAVDAMPEGGSITLRTRVEGTFVVLEVSDTGTGMTDEVRQRCLEPFFTTKGAEGTGLGLPMVYGIVCRHGGTITIDSAPGKGATFQIKLPAKAIPAREKGAEAPPPAPELRSLRVLVVDDEPRVLSLVQDYLVADHHSVETATDGRDGLDKLRTGKFDLIVTDRTMPKMTGDQLAVAAKRLRPETPIVLLTGFGELMSDHDERPEGVDLIVSKPITLAALRAAMTRVIAA</sequence>
<dbReference type="SMART" id="SM00448">
    <property type="entry name" value="REC"/>
    <property type="match status" value="1"/>
</dbReference>
<dbReference type="Gene3D" id="1.10.287.130">
    <property type="match status" value="1"/>
</dbReference>
<keyword evidence="3 4" id="KW-0597">Phosphoprotein</keyword>
<dbReference type="SMART" id="SM00387">
    <property type="entry name" value="HATPase_c"/>
    <property type="match status" value="1"/>
</dbReference>
<dbReference type="InterPro" id="IPR011006">
    <property type="entry name" value="CheY-like_superfamily"/>
</dbReference>
<dbReference type="Pfam" id="PF00512">
    <property type="entry name" value="HisKA"/>
    <property type="match status" value="1"/>
</dbReference>
<protein>
    <recommendedName>
        <fullName evidence="2">histidine kinase</fullName>
        <ecNumber evidence="2">2.7.13.3</ecNumber>
    </recommendedName>
</protein>
<dbReference type="SUPFAM" id="SSF63829">
    <property type="entry name" value="Calcium-dependent phosphotriesterase"/>
    <property type="match status" value="3"/>
</dbReference>
<reference evidence="9 10" key="1">
    <citation type="journal article" date="2019" name="Nat. Microbiol.">
        <title>Mediterranean grassland soil C-N compound turnover is dependent on rainfall and depth, and is mediated by genomically divergent microorganisms.</title>
        <authorList>
            <person name="Diamond S."/>
            <person name="Andeer P.F."/>
            <person name="Li Z."/>
            <person name="Crits-Christoph A."/>
            <person name="Burstein D."/>
            <person name="Anantharaman K."/>
            <person name="Lane K.R."/>
            <person name="Thomas B.C."/>
            <person name="Pan C."/>
            <person name="Northen T.R."/>
            <person name="Banfield J.F."/>
        </authorList>
    </citation>
    <scope>NUCLEOTIDE SEQUENCE [LARGE SCALE GENOMIC DNA]</scope>
    <source>
        <strain evidence="9">WS_9</strain>
    </source>
</reference>
<dbReference type="SUPFAM" id="SSF55874">
    <property type="entry name" value="ATPase domain of HSP90 chaperone/DNA topoisomerase II/histidine kinase"/>
    <property type="match status" value="1"/>
</dbReference>
<evidence type="ECO:0000313" key="9">
    <source>
        <dbReference type="EMBL" id="TMQ63743.1"/>
    </source>
</evidence>
<dbReference type="InterPro" id="IPR005467">
    <property type="entry name" value="His_kinase_dom"/>
</dbReference>
<feature type="chain" id="PRO_5021734305" description="histidine kinase" evidence="6">
    <location>
        <begin position="23"/>
        <end position="1173"/>
    </location>
</feature>
<organism evidence="9 10">
    <name type="scientific">Eiseniibacteriota bacterium</name>
    <dbReference type="NCBI Taxonomy" id="2212470"/>
    <lineage>
        <taxon>Bacteria</taxon>
        <taxon>Candidatus Eiseniibacteriota</taxon>
    </lineage>
</organism>
<dbReference type="Pfam" id="PF00072">
    <property type="entry name" value="Response_reg"/>
    <property type="match status" value="1"/>
</dbReference>
<accession>A0A538TJG0</accession>
<dbReference type="Gene3D" id="3.30.565.10">
    <property type="entry name" value="Histidine kinase-like ATPase, C-terminal domain"/>
    <property type="match status" value="1"/>
</dbReference>
<dbReference type="SUPFAM" id="SSF52172">
    <property type="entry name" value="CheY-like"/>
    <property type="match status" value="1"/>
</dbReference>
<dbReference type="CDD" id="cd00156">
    <property type="entry name" value="REC"/>
    <property type="match status" value="1"/>
</dbReference>
<proteinExistence type="predicted"/>
<gene>
    <name evidence="9" type="ORF">E6K79_08830</name>
</gene>
<dbReference type="InterPro" id="IPR013783">
    <property type="entry name" value="Ig-like_fold"/>
</dbReference>
<dbReference type="InterPro" id="IPR011110">
    <property type="entry name" value="Reg_prop"/>
</dbReference>
<evidence type="ECO:0000256" key="2">
    <source>
        <dbReference type="ARBA" id="ARBA00012438"/>
    </source>
</evidence>
<dbReference type="EC" id="2.7.13.3" evidence="2"/>
<evidence type="ECO:0000256" key="3">
    <source>
        <dbReference type="ARBA" id="ARBA00022553"/>
    </source>
</evidence>
<dbReference type="InterPro" id="IPR011123">
    <property type="entry name" value="Y_Y_Y"/>
</dbReference>
<feature type="signal peptide" evidence="6">
    <location>
        <begin position="1"/>
        <end position="22"/>
    </location>
</feature>
<feature type="domain" description="Response regulatory" evidence="8">
    <location>
        <begin position="1057"/>
        <end position="1171"/>
    </location>
</feature>
<evidence type="ECO:0000259" key="8">
    <source>
        <dbReference type="PROSITE" id="PS50110"/>
    </source>
</evidence>
<dbReference type="PANTHER" id="PTHR43547">
    <property type="entry name" value="TWO-COMPONENT HISTIDINE KINASE"/>
    <property type="match status" value="1"/>
</dbReference>
<dbReference type="PRINTS" id="PR00344">
    <property type="entry name" value="BCTRLSENSOR"/>
</dbReference>
<comment type="caution">
    <text evidence="9">The sequence shown here is derived from an EMBL/GenBank/DDBJ whole genome shotgun (WGS) entry which is preliminary data.</text>
</comment>
<evidence type="ECO:0000259" key="7">
    <source>
        <dbReference type="PROSITE" id="PS50109"/>
    </source>
</evidence>
<feature type="domain" description="Histidine kinase" evidence="7">
    <location>
        <begin position="818"/>
        <end position="1036"/>
    </location>
</feature>
<dbReference type="SUPFAM" id="SSF47384">
    <property type="entry name" value="Homodimeric domain of signal transducing histidine kinase"/>
    <property type="match status" value="1"/>
</dbReference>
<evidence type="ECO:0000256" key="1">
    <source>
        <dbReference type="ARBA" id="ARBA00000085"/>
    </source>
</evidence>
<feature type="coiled-coil region" evidence="5">
    <location>
        <begin position="758"/>
        <end position="809"/>
    </location>
</feature>
<dbReference type="InterPro" id="IPR003594">
    <property type="entry name" value="HATPase_dom"/>
</dbReference>
<feature type="modified residue" description="4-aspartylphosphate" evidence="4">
    <location>
        <position position="1106"/>
    </location>
</feature>
<name>A0A538TJG0_UNCEI</name>
<dbReference type="Gene3D" id="3.40.50.2300">
    <property type="match status" value="1"/>
</dbReference>
<dbReference type="Pfam" id="PF07495">
    <property type="entry name" value="Y_Y_Y"/>
    <property type="match status" value="1"/>
</dbReference>
<dbReference type="Proteomes" id="UP000317691">
    <property type="component" value="Unassembled WGS sequence"/>
</dbReference>
<dbReference type="SMART" id="SM00388">
    <property type="entry name" value="HisKA"/>
    <property type="match status" value="1"/>
</dbReference>